<dbReference type="SUPFAM" id="SSF56112">
    <property type="entry name" value="Protein kinase-like (PK-like)"/>
    <property type="match status" value="1"/>
</dbReference>
<dbReference type="OrthoDB" id="5569250at2759"/>
<organism evidence="3 4">
    <name type="scientific">Pleurotus eryngii</name>
    <name type="common">Boletus of the steppes</name>
    <dbReference type="NCBI Taxonomy" id="5323"/>
    <lineage>
        <taxon>Eukaryota</taxon>
        <taxon>Fungi</taxon>
        <taxon>Dikarya</taxon>
        <taxon>Basidiomycota</taxon>
        <taxon>Agaricomycotina</taxon>
        <taxon>Agaricomycetes</taxon>
        <taxon>Agaricomycetidae</taxon>
        <taxon>Agaricales</taxon>
        <taxon>Pleurotineae</taxon>
        <taxon>Pleurotaceae</taxon>
        <taxon>Pleurotus</taxon>
    </lineage>
</organism>
<feature type="region of interest" description="Disordered" evidence="1">
    <location>
        <begin position="227"/>
        <end position="257"/>
    </location>
</feature>
<feature type="region of interest" description="Disordered" evidence="1">
    <location>
        <begin position="708"/>
        <end position="755"/>
    </location>
</feature>
<protein>
    <recommendedName>
        <fullName evidence="2">Protein kinase domain-containing protein</fullName>
    </recommendedName>
</protein>
<evidence type="ECO:0000259" key="2">
    <source>
        <dbReference type="PROSITE" id="PS50011"/>
    </source>
</evidence>
<dbReference type="EMBL" id="MU154521">
    <property type="protein sequence ID" value="KAF9502141.1"/>
    <property type="molecule type" value="Genomic_DNA"/>
</dbReference>
<comment type="caution">
    <text evidence="3">The sequence shown here is derived from an EMBL/GenBank/DDBJ whole genome shotgun (WGS) entry which is preliminary data.</text>
</comment>
<feature type="compositionally biased region" description="Basic residues" evidence="1">
    <location>
        <begin position="719"/>
        <end position="728"/>
    </location>
</feature>
<dbReference type="PANTHER" id="PTHR38248:SF2">
    <property type="entry name" value="FUNK1 11"/>
    <property type="match status" value="1"/>
</dbReference>
<dbReference type="InterPro" id="IPR000719">
    <property type="entry name" value="Prot_kinase_dom"/>
</dbReference>
<proteinExistence type="predicted"/>
<feature type="compositionally biased region" description="Basic and acidic residues" evidence="1">
    <location>
        <begin position="241"/>
        <end position="250"/>
    </location>
</feature>
<evidence type="ECO:0000256" key="1">
    <source>
        <dbReference type="SAM" id="MobiDB-lite"/>
    </source>
</evidence>
<accession>A0A9P6ACG6</accession>
<dbReference type="InterPro" id="IPR011009">
    <property type="entry name" value="Kinase-like_dom_sf"/>
</dbReference>
<dbReference type="GO" id="GO:0004672">
    <property type="term" value="F:protein kinase activity"/>
    <property type="evidence" value="ECO:0007669"/>
    <property type="project" value="InterPro"/>
</dbReference>
<gene>
    <name evidence="3" type="ORF">BDN71DRAFT_1584360</name>
</gene>
<dbReference type="GO" id="GO:0005524">
    <property type="term" value="F:ATP binding"/>
    <property type="evidence" value="ECO:0007669"/>
    <property type="project" value="InterPro"/>
</dbReference>
<evidence type="ECO:0000313" key="4">
    <source>
        <dbReference type="Proteomes" id="UP000807025"/>
    </source>
</evidence>
<dbReference type="AlphaFoldDB" id="A0A9P6ACG6"/>
<dbReference type="PROSITE" id="PS50011">
    <property type="entry name" value="PROTEIN_KINASE_DOM"/>
    <property type="match status" value="1"/>
</dbReference>
<sequence length="818" mass="90857">MDPSTMSRCSSTDSLHDYYYDYYNFYPSVESFSSNDSSMSTPSKQGATGVYARNRTNMDAALKADLAGLITKDVDIEEYVRHVYGVSTDDIEVIKAKEWKLDGLATYVKLLGDGAREEKLYAPFKAIMTNLFGIFNGEERKIDVHHASLGKTALQSVGNVRKPDQLFFFGSHDDKSPITWSLAKAFVELAVTSSTQRMTTSASAIATINEDEEAIHVLAASAPDLIPSATITTPSGGTKRRSTDPTDRPKPPKLPKLSVLSKKEPQAAGYALELLASTCRRWATGMVITDTQVALHYYDRVGAIFTKPFKFDEEPWKLALFALAIGQCDLVQAGFEPLVAPNVDTVLSQPLGSLKGAVLNVPRETDNGGGAARGGDSGGIEFVNNLGRGVYSHFQITGGPLYIYGGLTGRGSHVLPGDLIRMEDEGATDDHKEEPTVPANAKGSMVVKLSWPMEKRPFLEAQTINTLANKIPWIKRHLPRIHCALTIKGESMGLPRHLFHNMTTAHKLEQRYFTLLFTDRYEHLWEIKTLDDFQVAYVGIVECHYNASRYGKMLHRDISENNLLWTRKAKEVVGVLNDWDLSTRVNAVGNSTNHRTGTGPFMALDLLGKEPPVHLYRHDLESLFYVLIWATVHYNISGKVPYSHTVDPALEKWNGDFEEARVAKLAFFSDAESVLEHLQPVFEPLREAWIEPLLDLFRKARANANLLARAKKGGQTSKRPARTPRRLPKYSDDESDEERIDAKEHPVPPPAPTAQSLAVNIDFETLGGYLTFENFMKAIDGWEPSGVPKKYREYAERLLEEEPVASTTPSSTAKSPGC</sequence>
<dbReference type="InterPro" id="IPR040976">
    <property type="entry name" value="Pkinase_fungal"/>
</dbReference>
<feature type="domain" description="Protein kinase" evidence="2">
    <location>
        <begin position="380"/>
        <end position="818"/>
    </location>
</feature>
<name>A0A9P6ACG6_PLEER</name>
<reference evidence="3" key="1">
    <citation type="submission" date="2020-11" db="EMBL/GenBank/DDBJ databases">
        <authorList>
            <consortium name="DOE Joint Genome Institute"/>
            <person name="Ahrendt S."/>
            <person name="Riley R."/>
            <person name="Andreopoulos W."/>
            <person name="Labutti K."/>
            <person name="Pangilinan J."/>
            <person name="Ruiz-Duenas F.J."/>
            <person name="Barrasa J.M."/>
            <person name="Sanchez-Garcia M."/>
            <person name="Camarero S."/>
            <person name="Miyauchi S."/>
            <person name="Serrano A."/>
            <person name="Linde D."/>
            <person name="Babiker R."/>
            <person name="Drula E."/>
            <person name="Ayuso-Fernandez I."/>
            <person name="Pacheco R."/>
            <person name="Padilla G."/>
            <person name="Ferreira P."/>
            <person name="Barriuso J."/>
            <person name="Kellner H."/>
            <person name="Castanera R."/>
            <person name="Alfaro M."/>
            <person name="Ramirez L."/>
            <person name="Pisabarro A.G."/>
            <person name="Kuo A."/>
            <person name="Tritt A."/>
            <person name="Lipzen A."/>
            <person name="He G."/>
            <person name="Yan M."/>
            <person name="Ng V."/>
            <person name="Cullen D."/>
            <person name="Martin F."/>
            <person name="Rosso M.-N."/>
            <person name="Henrissat B."/>
            <person name="Hibbett D."/>
            <person name="Martinez A.T."/>
            <person name="Grigoriev I.V."/>
        </authorList>
    </citation>
    <scope>NUCLEOTIDE SEQUENCE</scope>
    <source>
        <strain evidence="3">ATCC 90797</strain>
    </source>
</reference>
<dbReference type="Pfam" id="PF17667">
    <property type="entry name" value="Pkinase_fungal"/>
    <property type="match status" value="1"/>
</dbReference>
<dbReference type="PANTHER" id="PTHR38248">
    <property type="entry name" value="FUNK1 6"/>
    <property type="match status" value="1"/>
</dbReference>
<dbReference type="Proteomes" id="UP000807025">
    <property type="component" value="Unassembled WGS sequence"/>
</dbReference>
<evidence type="ECO:0000313" key="3">
    <source>
        <dbReference type="EMBL" id="KAF9502141.1"/>
    </source>
</evidence>
<dbReference type="Gene3D" id="1.10.510.10">
    <property type="entry name" value="Transferase(Phosphotransferase) domain 1"/>
    <property type="match status" value="1"/>
</dbReference>
<keyword evidence="4" id="KW-1185">Reference proteome</keyword>